<dbReference type="GO" id="GO:0005886">
    <property type="term" value="C:plasma membrane"/>
    <property type="evidence" value="ECO:0007669"/>
    <property type="project" value="UniProtKB-SubCell"/>
</dbReference>
<feature type="domain" description="ABC transmembrane type-1" evidence="8">
    <location>
        <begin position="95"/>
        <end position="303"/>
    </location>
</feature>
<keyword evidence="6 7" id="KW-0472">Membrane</keyword>
<gene>
    <name evidence="9" type="ORF">ARD30_03150</name>
</gene>
<dbReference type="CDD" id="cd06261">
    <property type="entry name" value="TM_PBP2"/>
    <property type="match status" value="1"/>
</dbReference>
<dbReference type="Pfam" id="PF19300">
    <property type="entry name" value="BPD_transp_1_N"/>
    <property type="match status" value="1"/>
</dbReference>
<keyword evidence="3" id="KW-1003">Cell membrane</keyword>
<dbReference type="PROSITE" id="PS50928">
    <property type="entry name" value="ABC_TM1"/>
    <property type="match status" value="1"/>
</dbReference>
<evidence type="ECO:0000256" key="2">
    <source>
        <dbReference type="ARBA" id="ARBA00022448"/>
    </source>
</evidence>
<dbReference type="AlphaFoldDB" id="A0A0Q3I8U1"/>
<feature type="transmembrane region" description="Helical" evidence="7">
    <location>
        <begin position="134"/>
        <end position="157"/>
    </location>
</feature>
<evidence type="ECO:0000256" key="7">
    <source>
        <dbReference type="RuleBase" id="RU363032"/>
    </source>
</evidence>
<keyword evidence="4 7" id="KW-0812">Transmembrane</keyword>
<evidence type="ECO:0000256" key="6">
    <source>
        <dbReference type="ARBA" id="ARBA00023136"/>
    </source>
</evidence>
<keyword evidence="2 7" id="KW-0813">Transport</keyword>
<comment type="subcellular location">
    <subcellularLocation>
        <location evidence="1 7">Cell membrane</location>
        <topology evidence="1 7">Multi-pass membrane protein</topology>
    </subcellularLocation>
</comment>
<proteinExistence type="inferred from homology"/>
<feature type="transmembrane region" description="Helical" evidence="7">
    <location>
        <begin position="285"/>
        <end position="306"/>
    </location>
</feature>
<evidence type="ECO:0000256" key="5">
    <source>
        <dbReference type="ARBA" id="ARBA00022989"/>
    </source>
</evidence>
<dbReference type="InterPro" id="IPR035906">
    <property type="entry name" value="MetI-like_sf"/>
</dbReference>
<evidence type="ECO:0000259" key="8">
    <source>
        <dbReference type="PROSITE" id="PS50928"/>
    </source>
</evidence>
<dbReference type="GO" id="GO:0071916">
    <property type="term" value="F:dipeptide transmembrane transporter activity"/>
    <property type="evidence" value="ECO:0007669"/>
    <property type="project" value="TreeGrafter"/>
</dbReference>
<evidence type="ECO:0000313" key="10">
    <source>
        <dbReference type="Proteomes" id="UP000051562"/>
    </source>
</evidence>
<evidence type="ECO:0000256" key="3">
    <source>
        <dbReference type="ARBA" id="ARBA00022475"/>
    </source>
</evidence>
<accession>A0A0Q3I8U1</accession>
<feature type="transmembrane region" description="Helical" evidence="7">
    <location>
        <begin position="177"/>
        <end position="196"/>
    </location>
</feature>
<reference evidence="9 10" key="1">
    <citation type="submission" date="2015-10" db="EMBL/GenBank/DDBJ databases">
        <title>Draft genome of Bosea thiooxidans.</title>
        <authorList>
            <person name="Wang X."/>
        </authorList>
    </citation>
    <scope>NUCLEOTIDE SEQUENCE [LARGE SCALE GENOMIC DNA]</scope>
    <source>
        <strain evidence="9 10">CGMCC 9174</strain>
    </source>
</reference>
<dbReference type="PANTHER" id="PTHR43163:SF6">
    <property type="entry name" value="DIPEPTIDE TRANSPORT SYSTEM PERMEASE PROTEIN DPPB-RELATED"/>
    <property type="match status" value="1"/>
</dbReference>
<keyword evidence="10" id="KW-1185">Reference proteome</keyword>
<dbReference type="Pfam" id="PF00528">
    <property type="entry name" value="BPD_transp_1"/>
    <property type="match status" value="1"/>
</dbReference>
<protein>
    <submittedName>
        <fullName evidence="9">Peptide ABC transporter</fullName>
    </submittedName>
</protein>
<feature type="transmembrane region" description="Helical" evidence="7">
    <location>
        <begin position="238"/>
        <end position="265"/>
    </location>
</feature>
<dbReference type="InterPro" id="IPR045621">
    <property type="entry name" value="BPD_transp_1_N"/>
</dbReference>
<dbReference type="RefSeq" id="WP_055727181.1">
    <property type="nucleotide sequence ID" value="NZ_LMAR01000023.1"/>
</dbReference>
<dbReference type="EMBL" id="LMAR01000023">
    <property type="protein sequence ID" value="KQK31415.1"/>
    <property type="molecule type" value="Genomic_DNA"/>
</dbReference>
<comment type="caution">
    <text evidence="9">The sequence shown here is derived from an EMBL/GenBank/DDBJ whole genome shotgun (WGS) entry which is preliminary data.</text>
</comment>
<comment type="similarity">
    <text evidence="7">Belongs to the binding-protein-dependent transport system permease family.</text>
</comment>
<feature type="transmembrane region" description="Helical" evidence="7">
    <location>
        <begin position="101"/>
        <end position="122"/>
    </location>
</feature>
<dbReference type="PANTHER" id="PTHR43163">
    <property type="entry name" value="DIPEPTIDE TRANSPORT SYSTEM PERMEASE PROTEIN DPPB-RELATED"/>
    <property type="match status" value="1"/>
</dbReference>
<dbReference type="SUPFAM" id="SSF161098">
    <property type="entry name" value="MetI-like"/>
    <property type="match status" value="1"/>
</dbReference>
<dbReference type="Proteomes" id="UP000051562">
    <property type="component" value="Unassembled WGS sequence"/>
</dbReference>
<sequence length="311" mass="32922">MLKAVSARLVLSIPVLAGAILFGFVLLRVVPGDPAALLAGQSASAQVVSQLRIEMGLDKPWILQLFHYFGDVVVGNLGRSIISNRPVLEELIEAFGPTAELVLTALLIAVPIGIGLGVVAAVQRGTIIDRAIMALAVAGISLPVFWVGYMLILSFGVQWGLLPFTGRLGPIWTLEGLQGLALPALTAAFTLIGPIARISRTALLETLHAEHIKLARAKGVPEYQVVIKHGLRNALLPIVTLIGMQIGHLLGGTVIIETIFAWPGVGRLIVGAIMNSDYATAQGGLLLMACVFVMVNLTVDLLYSALDPRLS</sequence>
<name>A0A0Q3I8U1_9HYPH</name>
<evidence type="ECO:0000256" key="4">
    <source>
        <dbReference type="ARBA" id="ARBA00022692"/>
    </source>
</evidence>
<dbReference type="Gene3D" id="1.10.3720.10">
    <property type="entry name" value="MetI-like"/>
    <property type="match status" value="1"/>
</dbReference>
<evidence type="ECO:0000256" key="1">
    <source>
        <dbReference type="ARBA" id="ARBA00004651"/>
    </source>
</evidence>
<dbReference type="InterPro" id="IPR000515">
    <property type="entry name" value="MetI-like"/>
</dbReference>
<keyword evidence="5 7" id="KW-1133">Transmembrane helix</keyword>
<evidence type="ECO:0000313" key="9">
    <source>
        <dbReference type="EMBL" id="KQK31415.1"/>
    </source>
</evidence>
<organism evidence="9 10">
    <name type="scientific">Bosea thiooxidans</name>
    <dbReference type="NCBI Taxonomy" id="53254"/>
    <lineage>
        <taxon>Bacteria</taxon>
        <taxon>Pseudomonadati</taxon>
        <taxon>Pseudomonadota</taxon>
        <taxon>Alphaproteobacteria</taxon>
        <taxon>Hyphomicrobiales</taxon>
        <taxon>Boseaceae</taxon>
        <taxon>Bosea</taxon>
    </lineage>
</organism>